<keyword evidence="4 6" id="KW-1133">Transmembrane helix</keyword>
<dbReference type="CDD" id="cd03390">
    <property type="entry name" value="PAP2_containing_1_like"/>
    <property type="match status" value="1"/>
</dbReference>
<dbReference type="Proteomes" id="UP000054251">
    <property type="component" value="Unassembled WGS sequence"/>
</dbReference>
<accession>A0A0V1Q466</accession>
<reference evidence="8 9" key="1">
    <citation type="submission" date="2015-11" db="EMBL/GenBank/DDBJ databases">
        <title>The genome of Debaryomyces fabryi.</title>
        <authorList>
            <person name="Tafer H."/>
            <person name="Lopandic K."/>
        </authorList>
    </citation>
    <scope>NUCLEOTIDE SEQUENCE [LARGE SCALE GENOMIC DNA]</scope>
    <source>
        <strain evidence="8 9">CBS 789</strain>
    </source>
</reference>
<evidence type="ECO:0000313" key="9">
    <source>
        <dbReference type="Proteomes" id="UP000054251"/>
    </source>
</evidence>
<evidence type="ECO:0000256" key="3">
    <source>
        <dbReference type="ARBA" id="ARBA00022692"/>
    </source>
</evidence>
<comment type="subcellular location">
    <subcellularLocation>
        <location evidence="1">Membrane</location>
        <topology evidence="1">Multi-pass membrane protein</topology>
    </subcellularLocation>
</comment>
<feature type="transmembrane region" description="Helical" evidence="6">
    <location>
        <begin position="90"/>
        <end position="109"/>
    </location>
</feature>
<feature type="transmembrane region" description="Helical" evidence="6">
    <location>
        <begin position="38"/>
        <end position="57"/>
    </location>
</feature>
<dbReference type="InterPro" id="IPR043216">
    <property type="entry name" value="PAP-like"/>
</dbReference>
<evidence type="ECO:0000256" key="6">
    <source>
        <dbReference type="SAM" id="Phobius"/>
    </source>
</evidence>
<feature type="transmembrane region" description="Helical" evidence="6">
    <location>
        <begin position="244"/>
        <end position="266"/>
    </location>
</feature>
<dbReference type="PANTHER" id="PTHR10165:SF35">
    <property type="entry name" value="RE23632P"/>
    <property type="match status" value="1"/>
</dbReference>
<evidence type="ECO:0000256" key="1">
    <source>
        <dbReference type="ARBA" id="ARBA00004141"/>
    </source>
</evidence>
<feature type="transmembrane region" description="Helical" evidence="6">
    <location>
        <begin position="220"/>
        <end position="238"/>
    </location>
</feature>
<dbReference type="SMART" id="SM00014">
    <property type="entry name" value="acidPPc"/>
    <property type="match status" value="1"/>
</dbReference>
<keyword evidence="9" id="KW-1185">Reference proteome</keyword>
<dbReference type="PANTHER" id="PTHR10165">
    <property type="entry name" value="LIPID PHOSPHATE PHOSPHATASE"/>
    <property type="match status" value="1"/>
</dbReference>
<dbReference type="AlphaFoldDB" id="A0A0V1Q466"/>
<dbReference type="GO" id="GO:0016020">
    <property type="term" value="C:membrane"/>
    <property type="evidence" value="ECO:0007669"/>
    <property type="project" value="UniProtKB-SubCell"/>
</dbReference>
<evidence type="ECO:0000259" key="7">
    <source>
        <dbReference type="SMART" id="SM00014"/>
    </source>
</evidence>
<protein>
    <recommendedName>
        <fullName evidence="7">Phosphatidic acid phosphatase type 2/haloperoxidase domain-containing protein</fullName>
    </recommendedName>
</protein>
<dbReference type="InterPro" id="IPR000326">
    <property type="entry name" value="PAP2/HPO"/>
</dbReference>
<evidence type="ECO:0000256" key="4">
    <source>
        <dbReference type="ARBA" id="ARBA00022989"/>
    </source>
</evidence>
<name>A0A0V1Q466_9ASCO</name>
<feature type="domain" description="Phosphatidic acid phosphatase type 2/haloperoxidase" evidence="7">
    <location>
        <begin position="124"/>
        <end position="266"/>
    </location>
</feature>
<keyword evidence="5 6" id="KW-0472">Membrane</keyword>
<dbReference type="RefSeq" id="XP_015469382.1">
    <property type="nucleotide sequence ID" value="XM_015609748.1"/>
</dbReference>
<proteinExistence type="inferred from homology"/>
<comment type="caution">
    <text evidence="8">The sequence shown here is derived from an EMBL/GenBank/DDBJ whole genome shotgun (WGS) entry which is preliminary data.</text>
</comment>
<gene>
    <name evidence="8" type="ORF">AC631_00918</name>
</gene>
<dbReference type="EMBL" id="LMYN01000011">
    <property type="protein sequence ID" value="KSA03280.1"/>
    <property type="molecule type" value="Genomic_DNA"/>
</dbReference>
<dbReference type="GeneID" id="26837927"/>
<organism evidence="8 9">
    <name type="scientific">Debaryomyces fabryi</name>
    <dbReference type="NCBI Taxonomy" id="58627"/>
    <lineage>
        <taxon>Eukaryota</taxon>
        <taxon>Fungi</taxon>
        <taxon>Dikarya</taxon>
        <taxon>Ascomycota</taxon>
        <taxon>Saccharomycotina</taxon>
        <taxon>Pichiomycetes</taxon>
        <taxon>Debaryomycetaceae</taxon>
        <taxon>Debaryomyces</taxon>
    </lineage>
</organism>
<keyword evidence="3 6" id="KW-0812">Transmembrane</keyword>
<evidence type="ECO:0000256" key="5">
    <source>
        <dbReference type="ARBA" id="ARBA00023136"/>
    </source>
</evidence>
<dbReference type="Gene3D" id="1.20.144.10">
    <property type="entry name" value="Phosphatidic acid phosphatase type 2/haloperoxidase"/>
    <property type="match status" value="1"/>
</dbReference>
<evidence type="ECO:0000313" key="8">
    <source>
        <dbReference type="EMBL" id="KSA03280.1"/>
    </source>
</evidence>
<dbReference type="OrthoDB" id="10030083at2759"/>
<dbReference type="GO" id="GO:0008195">
    <property type="term" value="F:phosphatidate phosphatase activity"/>
    <property type="evidence" value="ECO:0007669"/>
    <property type="project" value="TreeGrafter"/>
</dbReference>
<feature type="transmembrane region" description="Helical" evidence="6">
    <location>
        <begin position="116"/>
        <end position="136"/>
    </location>
</feature>
<evidence type="ECO:0000256" key="2">
    <source>
        <dbReference type="ARBA" id="ARBA00008816"/>
    </source>
</evidence>
<dbReference type="SUPFAM" id="SSF48317">
    <property type="entry name" value="Acid phosphatase/Vanadium-dependent haloperoxidase"/>
    <property type="match status" value="1"/>
</dbReference>
<dbReference type="GO" id="GO:0046839">
    <property type="term" value="P:phospholipid dephosphorylation"/>
    <property type="evidence" value="ECO:0007669"/>
    <property type="project" value="TreeGrafter"/>
</dbReference>
<sequence length="309" mass="35510">MDDVRKKVYNVLNYFHTDDNFNRVTFGLKRNALSARFVRWRFADLVLLGVLCVLYIITYKIEPFERQFYINDLTISHPFAESERVTNGALFFYSVWEPIIIIGVIGLIMTKPENKIYVTYVSILGLCISCFTTSVITDVLKNAIGRHRPDFLARCVPKSDAPLNVMVFAKDVCTTENLELLKDGFRTTPSGHSSISFSGLVYLSLWLSGQLVIMNENLGYWRSIVAWIPTLQCTYIALSRTEDYRHHFVDVIIGSALGFGVACWAYRRLFPRITHPKSYEPYIIISEDEENDNPDTHYNIINQDESLSV</sequence>
<comment type="similarity">
    <text evidence="2">Belongs to the PA-phosphatase related phosphoesterase family.</text>
</comment>
<dbReference type="GO" id="GO:0006644">
    <property type="term" value="P:phospholipid metabolic process"/>
    <property type="evidence" value="ECO:0007669"/>
    <property type="project" value="InterPro"/>
</dbReference>
<dbReference type="InterPro" id="IPR036938">
    <property type="entry name" value="PAP2/HPO_sf"/>
</dbReference>
<feature type="transmembrane region" description="Helical" evidence="6">
    <location>
        <begin position="195"/>
        <end position="213"/>
    </location>
</feature>
<dbReference type="Pfam" id="PF01569">
    <property type="entry name" value="PAP2"/>
    <property type="match status" value="1"/>
</dbReference>